<organism evidence="2">
    <name type="scientific">marine metagenome</name>
    <dbReference type="NCBI Taxonomy" id="408172"/>
    <lineage>
        <taxon>unclassified sequences</taxon>
        <taxon>metagenomes</taxon>
        <taxon>ecological metagenomes</taxon>
    </lineage>
</organism>
<dbReference type="SUPFAM" id="SSF51182">
    <property type="entry name" value="RmlC-like cupins"/>
    <property type="match status" value="1"/>
</dbReference>
<gene>
    <name evidence="2" type="ORF">METZ01_LOCUS480287</name>
</gene>
<feature type="domain" description="(S)-ureidoglycine aminohydrolase cupin" evidence="1">
    <location>
        <begin position="54"/>
        <end position="84"/>
    </location>
</feature>
<accession>A0A383C5W3</accession>
<feature type="non-terminal residue" evidence="2">
    <location>
        <position position="95"/>
    </location>
</feature>
<dbReference type="AlphaFoldDB" id="A0A383C5W3"/>
<protein>
    <recommendedName>
        <fullName evidence="1">(S)-ureidoglycine aminohydrolase cupin domain-containing protein</fullName>
    </recommendedName>
</protein>
<evidence type="ECO:0000313" key="2">
    <source>
        <dbReference type="EMBL" id="SVE27433.1"/>
    </source>
</evidence>
<dbReference type="EMBL" id="UINC01206003">
    <property type="protein sequence ID" value="SVE27433.1"/>
    <property type="molecule type" value="Genomic_DNA"/>
</dbReference>
<name>A0A383C5W3_9ZZZZ</name>
<evidence type="ECO:0000259" key="1">
    <source>
        <dbReference type="Pfam" id="PF05899"/>
    </source>
</evidence>
<dbReference type="InterPro" id="IPR011051">
    <property type="entry name" value="RmlC_Cupin_sf"/>
</dbReference>
<reference evidence="2" key="1">
    <citation type="submission" date="2018-05" db="EMBL/GenBank/DDBJ databases">
        <authorList>
            <person name="Lanie J.A."/>
            <person name="Ng W.-L."/>
            <person name="Kazmierczak K.M."/>
            <person name="Andrzejewski T.M."/>
            <person name="Davidsen T.M."/>
            <person name="Wayne K.J."/>
            <person name="Tettelin H."/>
            <person name="Glass J.I."/>
            <person name="Rusch D."/>
            <person name="Podicherti R."/>
            <person name="Tsui H.-C.T."/>
            <person name="Winkler M.E."/>
        </authorList>
    </citation>
    <scope>NUCLEOTIDE SEQUENCE</scope>
</reference>
<sequence length="95" mass="10556">MFVRIYTGDDGQSHMEEMDGLVEPSTRIATKPGEDLVFRKGVVDYVSDWHNPSRRQYLFILEGQVEVSVKDGSAMVLNPGDALLAEDMTGQGHIT</sequence>
<proteinExistence type="predicted"/>
<dbReference type="Pfam" id="PF05899">
    <property type="entry name" value="Cupin_3"/>
    <property type="match status" value="1"/>
</dbReference>
<dbReference type="InterPro" id="IPR008579">
    <property type="entry name" value="UGlyAH_Cupin_dom"/>
</dbReference>